<proteinExistence type="predicted"/>
<evidence type="ECO:0000256" key="9">
    <source>
        <dbReference type="ARBA" id="ARBA00023242"/>
    </source>
</evidence>
<dbReference type="GO" id="GO:0006357">
    <property type="term" value="P:regulation of transcription by RNA polymerase II"/>
    <property type="evidence" value="ECO:0007669"/>
    <property type="project" value="TreeGrafter"/>
</dbReference>
<reference evidence="12 13" key="1">
    <citation type="journal article" date="2021" name="J. Hered.">
        <title>A chromosome-level genome assembly of the parasitoid wasp, Cotesia glomerata (Hymenoptera: Braconidae).</title>
        <authorList>
            <person name="Pinto B.J."/>
            <person name="Weis J.J."/>
            <person name="Gamble T."/>
            <person name="Ode P.J."/>
            <person name="Paul R."/>
            <person name="Zaspel J.M."/>
        </authorList>
    </citation>
    <scope>NUCLEOTIDE SEQUENCE [LARGE SCALE GENOMIC DNA]</scope>
    <source>
        <strain evidence="12">CgM1</strain>
    </source>
</reference>
<evidence type="ECO:0000259" key="11">
    <source>
        <dbReference type="PROSITE" id="PS50157"/>
    </source>
</evidence>
<evidence type="ECO:0000256" key="2">
    <source>
        <dbReference type="ARBA" id="ARBA00022723"/>
    </source>
</evidence>
<feature type="domain" description="C2H2-type" evidence="11">
    <location>
        <begin position="215"/>
        <end position="242"/>
    </location>
</feature>
<dbReference type="GO" id="GO:0003723">
    <property type="term" value="F:RNA binding"/>
    <property type="evidence" value="ECO:0007669"/>
    <property type="project" value="UniProtKB-KW"/>
</dbReference>
<dbReference type="FunFam" id="3.30.160.60:FF:001102">
    <property type="entry name" value="Transcription factor IIIA"/>
    <property type="match status" value="1"/>
</dbReference>
<dbReference type="Pfam" id="PF00096">
    <property type="entry name" value="zf-C2H2"/>
    <property type="match status" value="4"/>
</dbReference>
<dbReference type="PANTHER" id="PTHR46179:SF13">
    <property type="entry name" value="C2H2-TYPE DOMAIN-CONTAINING PROTEIN"/>
    <property type="match status" value="1"/>
</dbReference>
<dbReference type="Gene3D" id="3.30.160.60">
    <property type="entry name" value="Classic Zinc Finger"/>
    <property type="match status" value="5"/>
</dbReference>
<evidence type="ECO:0000256" key="6">
    <source>
        <dbReference type="ARBA" id="ARBA00022884"/>
    </source>
</evidence>
<dbReference type="PROSITE" id="PS00028">
    <property type="entry name" value="ZINC_FINGER_C2H2_1"/>
    <property type="match status" value="8"/>
</dbReference>
<dbReference type="SMART" id="SM00355">
    <property type="entry name" value="ZnF_C2H2"/>
    <property type="match status" value="9"/>
</dbReference>
<accession>A0AAV7IUV1</accession>
<keyword evidence="5" id="KW-0862">Zinc</keyword>
<evidence type="ECO:0000256" key="1">
    <source>
        <dbReference type="ARBA" id="ARBA00004123"/>
    </source>
</evidence>
<keyword evidence="13" id="KW-1185">Reference proteome</keyword>
<dbReference type="PANTHER" id="PTHR46179">
    <property type="entry name" value="ZINC FINGER PROTEIN"/>
    <property type="match status" value="1"/>
</dbReference>
<dbReference type="GO" id="GO:0008270">
    <property type="term" value="F:zinc ion binding"/>
    <property type="evidence" value="ECO:0007669"/>
    <property type="project" value="UniProtKB-KW"/>
</dbReference>
<evidence type="ECO:0000256" key="4">
    <source>
        <dbReference type="ARBA" id="ARBA00022771"/>
    </source>
</evidence>
<dbReference type="SUPFAM" id="SSF57667">
    <property type="entry name" value="beta-beta-alpha zinc fingers"/>
    <property type="match status" value="4"/>
</dbReference>
<name>A0AAV7IUV1_COTGL</name>
<dbReference type="EMBL" id="JAHXZJ010000747">
    <property type="protein sequence ID" value="KAH0557897.1"/>
    <property type="molecule type" value="Genomic_DNA"/>
</dbReference>
<evidence type="ECO:0000256" key="7">
    <source>
        <dbReference type="ARBA" id="ARBA00023015"/>
    </source>
</evidence>
<keyword evidence="7" id="KW-0805">Transcription regulation</keyword>
<dbReference type="Pfam" id="PF22110">
    <property type="entry name" value="TFIIIA_zf-C2H2"/>
    <property type="match status" value="1"/>
</dbReference>
<feature type="domain" description="C2H2-type" evidence="11">
    <location>
        <begin position="43"/>
        <end position="72"/>
    </location>
</feature>
<sequence>MGLTSDSETESVAMKSKIDEMDLEPIIVNKDENNITQNKKISHDCSFPGCKKSFNKPSRLLWHLRQHTGTKPHKCNFEGCDKSYTNSSHLKRHQKVHETVHETVVCGICQLTLKNRTNLLKHHRRAHENKDRLSCKECCISFRKKYKFDEHMNRFHDGKLFKCNQCDREFKNLLKLKRHEKAHDVKYECTVENCKMVFDTYMEFRQHAKTHKKEHTCDKCNKKFLLKYELNKHLKTHEGKLLSCPYEDCDKTYVLLNQLKVHIKTKHGNLKFECDLCKATFPYKITLRKHVQRVHLNINVSKPKVYKKGEERKRRKDIGKQTRSMPSILAGVLLPPSVEKMVMNRETKIKLSDTNFESIEDDMIDNQV</sequence>
<comment type="caution">
    <text evidence="12">The sequence shown here is derived from an EMBL/GenBank/DDBJ whole genome shotgun (WGS) entry which is preliminary data.</text>
</comment>
<keyword evidence="6" id="KW-0694">RNA-binding</keyword>
<keyword evidence="8" id="KW-0804">Transcription</keyword>
<dbReference type="PROSITE" id="PS50157">
    <property type="entry name" value="ZINC_FINGER_C2H2_2"/>
    <property type="match status" value="6"/>
</dbReference>
<dbReference type="Proteomes" id="UP000826195">
    <property type="component" value="Unassembled WGS sequence"/>
</dbReference>
<dbReference type="InterPro" id="IPR013087">
    <property type="entry name" value="Znf_C2H2_type"/>
</dbReference>
<evidence type="ECO:0000313" key="12">
    <source>
        <dbReference type="EMBL" id="KAH0557897.1"/>
    </source>
</evidence>
<feature type="domain" description="C2H2-type" evidence="11">
    <location>
        <begin position="187"/>
        <end position="216"/>
    </location>
</feature>
<feature type="domain" description="C2H2-type" evidence="11">
    <location>
        <begin position="161"/>
        <end position="188"/>
    </location>
</feature>
<dbReference type="InterPro" id="IPR051061">
    <property type="entry name" value="Zinc_finger_trans_reg"/>
</dbReference>
<keyword evidence="9" id="KW-0539">Nucleus</keyword>
<gene>
    <name evidence="12" type="ORF">KQX54_012619</name>
</gene>
<keyword evidence="2" id="KW-0479">Metal-binding</keyword>
<evidence type="ECO:0000256" key="10">
    <source>
        <dbReference type="PROSITE-ProRule" id="PRU00042"/>
    </source>
</evidence>
<evidence type="ECO:0000256" key="5">
    <source>
        <dbReference type="ARBA" id="ARBA00022833"/>
    </source>
</evidence>
<feature type="domain" description="C2H2-type" evidence="11">
    <location>
        <begin position="272"/>
        <end position="295"/>
    </location>
</feature>
<dbReference type="AlphaFoldDB" id="A0AAV7IUV1"/>
<keyword evidence="4 10" id="KW-0863">Zinc-finger</keyword>
<evidence type="ECO:0000256" key="3">
    <source>
        <dbReference type="ARBA" id="ARBA00022737"/>
    </source>
</evidence>
<evidence type="ECO:0000256" key="8">
    <source>
        <dbReference type="ARBA" id="ARBA00023163"/>
    </source>
</evidence>
<dbReference type="InterPro" id="IPR054599">
    <property type="entry name" value="TFIIIA_Zfn-C2H2"/>
</dbReference>
<dbReference type="GO" id="GO:0005634">
    <property type="term" value="C:nucleus"/>
    <property type="evidence" value="ECO:0007669"/>
    <property type="project" value="UniProtKB-SubCell"/>
</dbReference>
<evidence type="ECO:0000313" key="13">
    <source>
        <dbReference type="Proteomes" id="UP000826195"/>
    </source>
</evidence>
<comment type="subcellular location">
    <subcellularLocation>
        <location evidence="1">Nucleus</location>
    </subcellularLocation>
</comment>
<organism evidence="12 13">
    <name type="scientific">Cotesia glomerata</name>
    <name type="common">Lepidopteran parasitic wasp</name>
    <name type="synonym">Apanteles glomeratus</name>
    <dbReference type="NCBI Taxonomy" id="32391"/>
    <lineage>
        <taxon>Eukaryota</taxon>
        <taxon>Metazoa</taxon>
        <taxon>Ecdysozoa</taxon>
        <taxon>Arthropoda</taxon>
        <taxon>Hexapoda</taxon>
        <taxon>Insecta</taxon>
        <taxon>Pterygota</taxon>
        <taxon>Neoptera</taxon>
        <taxon>Endopterygota</taxon>
        <taxon>Hymenoptera</taxon>
        <taxon>Apocrita</taxon>
        <taxon>Ichneumonoidea</taxon>
        <taxon>Braconidae</taxon>
        <taxon>Microgastrinae</taxon>
        <taxon>Cotesia</taxon>
    </lineage>
</organism>
<feature type="domain" description="C2H2-type" evidence="11">
    <location>
        <begin position="73"/>
        <end position="102"/>
    </location>
</feature>
<protein>
    <recommendedName>
        <fullName evidence="11">C2H2-type domain-containing protein</fullName>
    </recommendedName>
</protein>
<dbReference type="InterPro" id="IPR036236">
    <property type="entry name" value="Znf_C2H2_sf"/>
</dbReference>
<keyword evidence="3" id="KW-0677">Repeat</keyword>